<dbReference type="InterPro" id="IPR006439">
    <property type="entry name" value="HAD-SF_hydro_IA"/>
</dbReference>
<dbReference type="Gene3D" id="3.40.50.1000">
    <property type="entry name" value="HAD superfamily/HAD-like"/>
    <property type="match status" value="1"/>
</dbReference>
<evidence type="ECO:0000256" key="1">
    <source>
        <dbReference type="ARBA" id="ARBA00000830"/>
    </source>
</evidence>
<dbReference type="SFLD" id="SFLDG01129">
    <property type="entry name" value="C1.5:_HAD__Beta-PGM__Phosphata"/>
    <property type="match status" value="1"/>
</dbReference>
<dbReference type="PANTHER" id="PTHR43434:SF1">
    <property type="entry name" value="PHOSPHOGLYCOLATE PHOSPHATASE"/>
    <property type="match status" value="1"/>
</dbReference>
<dbReference type="InterPro" id="IPR050155">
    <property type="entry name" value="HAD-like_hydrolase_sf"/>
</dbReference>
<dbReference type="Gene3D" id="1.10.150.240">
    <property type="entry name" value="Putative phosphatase, domain 2"/>
    <property type="match status" value="1"/>
</dbReference>
<dbReference type="NCBIfam" id="TIGR01549">
    <property type="entry name" value="HAD-SF-IA-v1"/>
    <property type="match status" value="1"/>
</dbReference>
<dbReference type="RefSeq" id="WP_085464064.1">
    <property type="nucleotide sequence ID" value="NZ_FXBL01000004.1"/>
</dbReference>
<accession>A0A1X7NKJ1</accession>
<name>A0A1X7NKJ1_9HYPH</name>
<dbReference type="EC" id="3.1.3.18" evidence="4"/>
<dbReference type="InterPro" id="IPR023214">
    <property type="entry name" value="HAD_sf"/>
</dbReference>
<protein>
    <recommendedName>
        <fullName evidence="4">phosphoglycolate phosphatase</fullName>
        <ecNumber evidence="4">3.1.3.18</ecNumber>
    </recommendedName>
</protein>
<comment type="pathway">
    <text evidence="2">Organic acid metabolism; glycolate biosynthesis; glycolate from 2-phosphoglycolate: step 1/1.</text>
</comment>
<dbReference type="Pfam" id="PF00702">
    <property type="entry name" value="Hydrolase"/>
    <property type="match status" value="1"/>
</dbReference>
<dbReference type="InterPro" id="IPR036412">
    <property type="entry name" value="HAD-like_sf"/>
</dbReference>
<dbReference type="SFLD" id="SFLDS00003">
    <property type="entry name" value="Haloacid_Dehalogenase"/>
    <property type="match status" value="1"/>
</dbReference>
<comment type="catalytic activity">
    <reaction evidence="1">
        <text>2-phosphoglycolate + H2O = glycolate + phosphate</text>
        <dbReference type="Rhea" id="RHEA:14369"/>
        <dbReference type="ChEBI" id="CHEBI:15377"/>
        <dbReference type="ChEBI" id="CHEBI:29805"/>
        <dbReference type="ChEBI" id="CHEBI:43474"/>
        <dbReference type="ChEBI" id="CHEBI:58033"/>
        <dbReference type="EC" id="3.1.3.18"/>
    </reaction>
</comment>
<dbReference type="GO" id="GO:0008967">
    <property type="term" value="F:phosphoglycolate phosphatase activity"/>
    <property type="evidence" value="ECO:0007669"/>
    <property type="project" value="UniProtKB-EC"/>
</dbReference>
<evidence type="ECO:0000256" key="2">
    <source>
        <dbReference type="ARBA" id="ARBA00004818"/>
    </source>
</evidence>
<dbReference type="OrthoDB" id="9797743at2"/>
<comment type="similarity">
    <text evidence="3">Belongs to the HAD-like hydrolase superfamily. CbbY/CbbZ/Gph/YieH family.</text>
</comment>
<evidence type="ECO:0000313" key="6">
    <source>
        <dbReference type="Proteomes" id="UP000193083"/>
    </source>
</evidence>
<proteinExistence type="inferred from homology"/>
<dbReference type="PANTHER" id="PTHR43434">
    <property type="entry name" value="PHOSPHOGLYCOLATE PHOSPHATASE"/>
    <property type="match status" value="1"/>
</dbReference>
<dbReference type="GO" id="GO:0005829">
    <property type="term" value="C:cytosol"/>
    <property type="evidence" value="ECO:0007669"/>
    <property type="project" value="TreeGrafter"/>
</dbReference>
<dbReference type="GO" id="GO:0006281">
    <property type="term" value="P:DNA repair"/>
    <property type="evidence" value="ECO:0007669"/>
    <property type="project" value="TreeGrafter"/>
</dbReference>
<dbReference type="EMBL" id="FXBL01000004">
    <property type="protein sequence ID" value="SMH38350.1"/>
    <property type="molecule type" value="Genomic_DNA"/>
</dbReference>
<dbReference type="Proteomes" id="UP000193083">
    <property type="component" value="Unassembled WGS sequence"/>
</dbReference>
<evidence type="ECO:0000256" key="4">
    <source>
        <dbReference type="ARBA" id="ARBA00013078"/>
    </source>
</evidence>
<reference evidence="6" key="1">
    <citation type="submission" date="2017-04" db="EMBL/GenBank/DDBJ databases">
        <authorList>
            <person name="Varghese N."/>
            <person name="Submissions S."/>
        </authorList>
    </citation>
    <scope>NUCLEOTIDE SEQUENCE [LARGE SCALE GENOMIC DNA]</scope>
    <source>
        <strain evidence="6">B5P</strain>
    </source>
</reference>
<dbReference type="InterPro" id="IPR023198">
    <property type="entry name" value="PGP-like_dom2"/>
</dbReference>
<evidence type="ECO:0000313" key="5">
    <source>
        <dbReference type="EMBL" id="SMH38350.1"/>
    </source>
</evidence>
<dbReference type="SUPFAM" id="SSF56784">
    <property type="entry name" value="HAD-like"/>
    <property type="match status" value="1"/>
</dbReference>
<keyword evidence="6" id="KW-1185">Reference proteome</keyword>
<dbReference type="AlphaFoldDB" id="A0A1X7NKJ1"/>
<evidence type="ECO:0000256" key="3">
    <source>
        <dbReference type="ARBA" id="ARBA00006171"/>
    </source>
</evidence>
<sequence length="241" mass="25311">MARIRGILFDKDGTLVDFDRTWFSIGDMLALEAAGGDRLRADRLMQQAGYDFKAKHFIADSVFAAGTNADVVALWYPELEPTLRQELVLRFNGITAINGAAKAVAVAGVKEALATLHQGGYRMGVATNDSTAGAQQTILMLGIAGMFEAAYGYDAVARPKPAADTVLAFCDLTGLSPSEVAMIGDNGHDIEMAHNAGCGLSIGVLSGTGTEDTFKRARADAIIGSVADLPMLLAERNALAG</sequence>
<gene>
    <name evidence="5" type="ORF">SAMN02982922_2042</name>
</gene>
<organism evidence="5 6">
    <name type="scientific">Mesorhizobium australicum</name>
    <dbReference type="NCBI Taxonomy" id="536018"/>
    <lineage>
        <taxon>Bacteria</taxon>
        <taxon>Pseudomonadati</taxon>
        <taxon>Pseudomonadota</taxon>
        <taxon>Alphaproteobacteria</taxon>
        <taxon>Hyphomicrobiales</taxon>
        <taxon>Phyllobacteriaceae</taxon>
        <taxon>Mesorhizobium</taxon>
    </lineage>
</organism>